<organism evidence="2 3">
    <name type="scientific">Polaromonas eurypsychrophila</name>
    <dbReference type="NCBI Taxonomy" id="1614635"/>
    <lineage>
        <taxon>Bacteria</taxon>
        <taxon>Pseudomonadati</taxon>
        <taxon>Pseudomonadota</taxon>
        <taxon>Betaproteobacteria</taxon>
        <taxon>Burkholderiales</taxon>
        <taxon>Comamonadaceae</taxon>
        <taxon>Polaromonas</taxon>
    </lineage>
</organism>
<dbReference type="InterPro" id="IPR036397">
    <property type="entry name" value="RNaseH_sf"/>
</dbReference>
<keyword evidence="3" id="KW-1185">Reference proteome</keyword>
<protein>
    <recommendedName>
        <fullName evidence="1">RNase H type-1 domain-containing protein</fullName>
    </recommendedName>
</protein>
<proteinExistence type="predicted"/>
<reference evidence="2" key="1">
    <citation type="journal article" date="2014" name="Int. J. Syst. Evol. Microbiol.">
        <title>Complete genome sequence of Corynebacterium casei LMG S-19264T (=DSM 44701T), isolated from a smear-ripened cheese.</title>
        <authorList>
            <consortium name="US DOE Joint Genome Institute (JGI-PGF)"/>
            <person name="Walter F."/>
            <person name="Albersmeier A."/>
            <person name="Kalinowski J."/>
            <person name="Ruckert C."/>
        </authorList>
    </citation>
    <scope>NUCLEOTIDE SEQUENCE</scope>
    <source>
        <strain evidence="2">CGMCC 1.15322</strain>
    </source>
</reference>
<dbReference type="PANTHER" id="PTHR48475">
    <property type="entry name" value="RIBONUCLEASE H"/>
    <property type="match status" value="1"/>
</dbReference>
<evidence type="ECO:0000259" key="1">
    <source>
        <dbReference type="PROSITE" id="PS50879"/>
    </source>
</evidence>
<sequence>MGWSALHCRISPLEISYWKSFLVLSTDWIIHCDGSAVPNPGRMGLGAVLLAPDGTRHVLSVAADVRGCNNEAEARALMLALHDAQAHGATALHIYSDSSLLVAQLGSPGTPPVLRLAALYAEVAALLANFVHTSLHWIPRHRNGEADALARAALGLVPKGPAKLMKKKRR</sequence>
<dbReference type="GO" id="GO:0004523">
    <property type="term" value="F:RNA-DNA hybrid ribonuclease activity"/>
    <property type="evidence" value="ECO:0007669"/>
    <property type="project" value="InterPro"/>
</dbReference>
<evidence type="ECO:0000313" key="3">
    <source>
        <dbReference type="Proteomes" id="UP000620596"/>
    </source>
</evidence>
<dbReference type="GO" id="GO:0003676">
    <property type="term" value="F:nucleic acid binding"/>
    <property type="evidence" value="ECO:0007669"/>
    <property type="project" value="InterPro"/>
</dbReference>
<dbReference type="PANTHER" id="PTHR48475:SF1">
    <property type="entry name" value="RNASE H TYPE-1 DOMAIN-CONTAINING PROTEIN"/>
    <property type="match status" value="1"/>
</dbReference>
<dbReference type="Gene3D" id="3.30.420.10">
    <property type="entry name" value="Ribonuclease H-like superfamily/Ribonuclease H"/>
    <property type="match status" value="1"/>
</dbReference>
<evidence type="ECO:0000313" key="2">
    <source>
        <dbReference type="EMBL" id="GGB01144.1"/>
    </source>
</evidence>
<dbReference type="InterPro" id="IPR012337">
    <property type="entry name" value="RNaseH-like_sf"/>
</dbReference>
<dbReference type="InterPro" id="IPR002156">
    <property type="entry name" value="RNaseH_domain"/>
</dbReference>
<dbReference type="EMBL" id="BMIG01000007">
    <property type="protein sequence ID" value="GGB01144.1"/>
    <property type="molecule type" value="Genomic_DNA"/>
</dbReference>
<dbReference type="PROSITE" id="PS50879">
    <property type="entry name" value="RNASE_H_1"/>
    <property type="match status" value="1"/>
</dbReference>
<dbReference type="CDD" id="cd09279">
    <property type="entry name" value="RNase_HI_like"/>
    <property type="match status" value="1"/>
</dbReference>
<dbReference type="SUPFAM" id="SSF53098">
    <property type="entry name" value="Ribonuclease H-like"/>
    <property type="match status" value="1"/>
</dbReference>
<feature type="domain" description="RNase H type-1" evidence="1">
    <location>
        <begin position="24"/>
        <end position="162"/>
    </location>
</feature>
<dbReference type="Proteomes" id="UP000620596">
    <property type="component" value="Unassembled WGS sequence"/>
</dbReference>
<gene>
    <name evidence="2" type="ORF">GCM10011496_22570</name>
</gene>
<dbReference type="Pfam" id="PF13456">
    <property type="entry name" value="RVT_3"/>
    <property type="match status" value="1"/>
</dbReference>
<name>A0A916SHH6_9BURK</name>
<comment type="caution">
    <text evidence="2">The sequence shown here is derived from an EMBL/GenBank/DDBJ whole genome shotgun (WGS) entry which is preliminary data.</text>
</comment>
<reference evidence="2" key="2">
    <citation type="submission" date="2020-09" db="EMBL/GenBank/DDBJ databases">
        <authorList>
            <person name="Sun Q."/>
            <person name="Zhou Y."/>
        </authorList>
    </citation>
    <scope>NUCLEOTIDE SEQUENCE</scope>
    <source>
        <strain evidence="2">CGMCC 1.15322</strain>
    </source>
</reference>
<dbReference type="AlphaFoldDB" id="A0A916SHH6"/>
<accession>A0A916SHH6</accession>